<evidence type="ECO:0000313" key="11">
    <source>
        <dbReference type="EMBL" id="RON26000.1"/>
    </source>
</evidence>
<accession>A0A423IKN0</accession>
<keyword evidence="3 9" id="KW-0813">Transport</keyword>
<dbReference type="SUPFAM" id="SSF161098">
    <property type="entry name" value="MetI-like"/>
    <property type="match status" value="1"/>
</dbReference>
<dbReference type="GO" id="GO:0006865">
    <property type="term" value="P:amino acid transport"/>
    <property type="evidence" value="ECO:0007669"/>
    <property type="project" value="UniProtKB-KW"/>
</dbReference>
<feature type="transmembrane region" description="Helical" evidence="9">
    <location>
        <begin position="23"/>
        <end position="43"/>
    </location>
</feature>
<name>A0A423IKN0_9PSED</name>
<dbReference type="EMBL" id="MOBN01000027">
    <property type="protein sequence ID" value="RON26000.1"/>
    <property type="molecule type" value="Genomic_DNA"/>
</dbReference>
<comment type="subcellular location">
    <subcellularLocation>
        <location evidence="1">Cell inner membrane</location>
        <topology evidence="1">Multi-pass membrane protein</topology>
    </subcellularLocation>
    <subcellularLocation>
        <location evidence="9">Cell membrane</location>
        <topology evidence="9">Multi-pass membrane protein</topology>
    </subcellularLocation>
</comment>
<feature type="domain" description="ABC transmembrane type-1" evidence="10">
    <location>
        <begin position="19"/>
        <end position="207"/>
    </location>
</feature>
<feature type="transmembrane region" description="Helical" evidence="9">
    <location>
        <begin position="81"/>
        <end position="103"/>
    </location>
</feature>
<organism evidence="11 12">
    <name type="scientific">Pseudomonas lini</name>
    <dbReference type="NCBI Taxonomy" id="163011"/>
    <lineage>
        <taxon>Bacteria</taxon>
        <taxon>Pseudomonadati</taxon>
        <taxon>Pseudomonadota</taxon>
        <taxon>Gammaproteobacteria</taxon>
        <taxon>Pseudomonadales</taxon>
        <taxon>Pseudomonadaceae</taxon>
        <taxon>Pseudomonas</taxon>
    </lineage>
</organism>
<evidence type="ECO:0000256" key="4">
    <source>
        <dbReference type="ARBA" id="ARBA00022475"/>
    </source>
</evidence>
<dbReference type="InterPro" id="IPR043429">
    <property type="entry name" value="ArtM/GltK/GlnP/TcyL/YhdX-like"/>
</dbReference>
<keyword evidence="4" id="KW-1003">Cell membrane</keyword>
<feature type="transmembrane region" description="Helical" evidence="9">
    <location>
        <begin position="55"/>
        <end position="75"/>
    </location>
</feature>
<evidence type="ECO:0000256" key="9">
    <source>
        <dbReference type="RuleBase" id="RU363032"/>
    </source>
</evidence>
<dbReference type="InterPro" id="IPR035906">
    <property type="entry name" value="MetI-like_sf"/>
</dbReference>
<evidence type="ECO:0000256" key="8">
    <source>
        <dbReference type="ARBA" id="ARBA00023136"/>
    </source>
</evidence>
<keyword evidence="8 9" id="KW-0472">Membrane</keyword>
<evidence type="ECO:0000256" key="1">
    <source>
        <dbReference type="ARBA" id="ARBA00004429"/>
    </source>
</evidence>
<reference evidence="11 12" key="1">
    <citation type="submission" date="2016-10" db="EMBL/GenBank/DDBJ databases">
        <title>Comparative genome analysis of multiple Pseudomonas spp. focuses on biocontrol and plant growth promoting traits.</title>
        <authorList>
            <person name="Tao X.-Y."/>
            <person name="Taylor C.G."/>
        </authorList>
    </citation>
    <scope>NUCLEOTIDE SEQUENCE [LARGE SCALE GENOMIC DNA]</scope>
    <source>
        <strain evidence="11 12">48C10</strain>
    </source>
</reference>
<protein>
    <recommendedName>
        <fullName evidence="10">ABC transmembrane type-1 domain-containing protein</fullName>
    </recommendedName>
</protein>
<feature type="transmembrane region" description="Helical" evidence="9">
    <location>
        <begin position="142"/>
        <end position="163"/>
    </location>
</feature>
<keyword evidence="7 9" id="KW-1133">Transmembrane helix</keyword>
<evidence type="ECO:0000259" key="10">
    <source>
        <dbReference type="PROSITE" id="PS50928"/>
    </source>
</evidence>
<evidence type="ECO:0000256" key="6">
    <source>
        <dbReference type="ARBA" id="ARBA00022970"/>
    </source>
</evidence>
<dbReference type="Proteomes" id="UP000284168">
    <property type="component" value="Unassembled WGS sequence"/>
</dbReference>
<dbReference type="NCBIfam" id="TIGR01726">
    <property type="entry name" value="HEQRo_perm_3TM"/>
    <property type="match status" value="1"/>
</dbReference>
<comment type="caution">
    <text evidence="11">The sequence shown here is derived from an EMBL/GenBank/DDBJ whole genome shotgun (WGS) entry which is preliminary data.</text>
</comment>
<evidence type="ECO:0000313" key="12">
    <source>
        <dbReference type="Proteomes" id="UP000284168"/>
    </source>
</evidence>
<proteinExistence type="inferred from homology"/>
<keyword evidence="6" id="KW-0029">Amino-acid transport</keyword>
<feature type="transmembrane region" description="Helical" evidence="9">
    <location>
        <begin position="183"/>
        <end position="210"/>
    </location>
</feature>
<evidence type="ECO:0000256" key="5">
    <source>
        <dbReference type="ARBA" id="ARBA00022692"/>
    </source>
</evidence>
<evidence type="ECO:0000256" key="2">
    <source>
        <dbReference type="ARBA" id="ARBA00010072"/>
    </source>
</evidence>
<dbReference type="PANTHER" id="PTHR30614">
    <property type="entry name" value="MEMBRANE COMPONENT OF AMINO ACID ABC TRANSPORTER"/>
    <property type="match status" value="1"/>
</dbReference>
<keyword evidence="5 9" id="KW-0812">Transmembrane</keyword>
<dbReference type="Pfam" id="PF00528">
    <property type="entry name" value="BPD_transp_1"/>
    <property type="match status" value="1"/>
</dbReference>
<dbReference type="CDD" id="cd06261">
    <property type="entry name" value="TM_PBP2"/>
    <property type="match status" value="1"/>
</dbReference>
<dbReference type="RefSeq" id="WP_123721342.1">
    <property type="nucleotide sequence ID" value="NZ_MOBN01000027.1"/>
</dbReference>
<dbReference type="AlphaFoldDB" id="A0A423IKN0"/>
<evidence type="ECO:0000256" key="3">
    <source>
        <dbReference type="ARBA" id="ARBA00022448"/>
    </source>
</evidence>
<dbReference type="GO" id="GO:0022857">
    <property type="term" value="F:transmembrane transporter activity"/>
    <property type="evidence" value="ECO:0007669"/>
    <property type="project" value="InterPro"/>
</dbReference>
<dbReference type="PANTHER" id="PTHR30614:SF0">
    <property type="entry name" value="L-CYSTINE TRANSPORT SYSTEM PERMEASE PROTEIN TCYL"/>
    <property type="match status" value="1"/>
</dbReference>
<dbReference type="InterPro" id="IPR010065">
    <property type="entry name" value="AA_ABC_transptr_permease_3TM"/>
</dbReference>
<evidence type="ECO:0000256" key="7">
    <source>
        <dbReference type="ARBA" id="ARBA00022989"/>
    </source>
</evidence>
<sequence length="220" mass="24263">MPIDLEVVSHAIPALLQGLKVTATVSAIGIPLGMLIGTLFAYMADAQHWLPRLFARCYVELVRNVPFLIVVYLLFFGLPQLGVQASSFAIAIGATAFYTAGYFSEILRAALKSVPAGQARAARSLGFSVWQVQRYVVVPQSFGYLIPPTTSLIIMMFKDTAIFSVTSLPELTYQSNLMTADTFAYLEVLGTAALLYWLSSIVLDALGQVLEARERHWRHR</sequence>
<dbReference type="Gene3D" id="1.10.3720.10">
    <property type="entry name" value="MetI-like"/>
    <property type="match status" value="1"/>
</dbReference>
<comment type="similarity">
    <text evidence="2">Belongs to the binding-protein-dependent transport system permease family. HisMQ subfamily.</text>
</comment>
<gene>
    <name evidence="11" type="ORF">BK663_17135</name>
</gene>
<dbReference type="PROSITE" id="PS50928">
    <property type="entry name" value="ABC_TM1"/>
    <property type="match status" value="1"/>
</dbReference>
<dbReference type="InterPro" id="IPR000515">
    <property type="entry name" value="MetI-like"/>
</dbReference>
<dbReference type="GO" id="GO:0043190">
    <property type="term" value="C:ATP-binding cassette (ABC) transporter complex"/>
    <property type="evidence" value="ECO:0007669"/>
    <property type="project" value="InterPro"/>
</dbReference>